<dbReference type="OrthoDB" id="3365660at2"/>
<evidence type="ECO:0000313" key="4">
    <source>
        <dbReference type="Proteomes" id="UP000033640"/>
    </source>
</evidence>
<proteinExistence type="inferred from homology"/>
<gene>
    <name evidence="3" type="ORF">RS83_00521</name>
</gene>
<feature type="domain" description="Activator of Hsp90 ATPase homologue 1/2-like C-terminal" evidence="2">
    <location>
        <begin position="190"/>
        <end position="321"/>
    </location>
</feature>
<dbReference type="PATRIC" id="fig|82380.11.peg.537"/>
<evidence type="ECO:0000256" key="1">
    <source>
        <dbReference type="ARBA" id="ARBA00006817"/>
    </source>
</evidence>
<dbReference type="InterPro" id="IPR013538">
    <property type="entry name" value="ASHA1/2-like_C"/>
</dbReference>
<evidence type="ECO:0000259" key="2">
    <source>
        <dbReference type="Pfam" id="PF08327"/>
    </source>
</evidence>
<name>A0A0F0LFK7_9MICO</name>
<dbReference type="EMBL" id="JYIW01000017">
    <property type="protein sequence ID" value="KJL31070.1"/>
    <property type="molecule type" value="Genomic_DNA"/>
</dbReference>
<accession>A0A0F0LFK7</accession>
<dbReference type="Pfam" id="PF08327">
    <property type="entry name" value="AHSA1"/>
    <property type="match status" value="2"/>
</dbReference>
<dbReference type="SUPFAM" id="SSF55961">
    <property type="entry name" value="Bet v1-like"/>
    <property type="match status" value="2"/>
</dbReference>
<protein>
    <recommendedName>
        <fullName evidence="2">Activator of Hsp90 ATPase homologue 1/2-like C-terminal domain-containing protein</fullName>
    </recommendedName>
</protein>
<dbReference type="AlphaFoldDB" id="A0A0F0LFK7"/>
<feature type="domain" description="Activator of Hsp90 ATPase homologue 1/2-like C-terminal" evidence="2">
    <location>
        <begin position="23"/>
        <end position="159"/>
    </location>
</feature>
<organism evidence="3 4">
    <name type="scientific">Microbacterium oxydans</name>
    <dbReference type="NCBI Taxonomy" id="82380"/>
    <lineage>
        <taxon>Bacteria</taxon>
        <taxon>Bacillati</taxon>
        <taxon>Actinomycetota</taxon>
        <taxon>Actinomycetes</taxon>
        <taxon>Micrococcales</taxon>
        <taxon>Microbacteriaceae</taxon>
        <taxon>Microbacterium</taxon>
    </lineage>
</organism>
<comment type="caution">
    <text evidence="3">The sequence shown here is derived from an EMBL/GenBank/DDBJ whole genome shotgun (WGS) entry which is preliminary data.</text>
</comment>
<comment type="similarity">
    <text evidence="1">Belongs to the AHA1 family.</text>
</comment>
<evidence type="ECO:0000313" key="3">
    <source>
        <dbReference type="EMBL" id="KJL31070.1"/>
    </source>
</evidence>
<dbReference type="InterPro" id="IPR023393">
    <property type="entry name" value="START-like_dom_sf"/>
</dbReference>
<dbReference type="CDD" id="cd07814">
    <property type="entry name" value="SRPBCC_CalC_Aha1-like"/>
    <property type="match status" value="1"/>
</dbReference>
<dbReference type="Gene3D" id="3.30.530.20">
    <property type="match status" value="2"/>
</dbReference>
<dbReference type="Proteomes" id="UP000033640">
    <property type="component" value="Unassembled WGS sequence"/>
</dbReference>
<reference evidence="3 4" key="1">
    <citation type="submission" date="2015-02" db="EMBL/GenBank/DDBJ databases">
        <title>Draft genome sequences of ten Microbacterium spp. with emphasis on heavy metal contaminated environments.</title>
        <authorList>
            <person name="Corretto E."/>
        </authorList>
    </citation>
    <scope>NUCLEOTIDE SEQUENCE [LARGE SCALE GENOMIC DNA]</scope>
    <source>
        <strain evidence="3 4">BEL4b</strain>
    </source>
</reference>
<sequence>MPVTEVITDTDNLTMTVIADFAAPVDRVWSAYSDPRQLERFWGPPGWPATFTSWDHTVGGRAVYTMNGPRGERSSGSWEFLSIDEPSGFEVLDSFVDEQGEPLDGFPAQRMTFAFESTADGTRMVTTSHFPSVEAIEQVVSMGQVEGITLAMSQLDAVLQDLRDYAQGKGTQVELLDDVHVRITRLVEGPRELVWRAHNEPELMKQWLLGPEGWEMTECVVATEVGQTYRTSWAPVGDTEGQPFGFEGEALLIDAPRRSVQTERMTGMPVETLNDLNLYEEDGATLITLYIEYPDKETRDMILATGMADGMESSYARLERELLTV</sequence>
<dbReference type="RefSeq" id="WP_045277963.1">
    <property type="nucleotide sequence ID" value="NZ_CAKKLT010000038.1"/>
</dbReference>